<dbReference type="PROSITE" id="PS50089">
    <property type="entry name" value="ZF_RING_2"/>
    <property type="match status" value="1"/>
</dbReference>
<evidence type="ECO:0000259" key="3">
    <source>
        <dbReference type="PROSITE" id="PS51270"/>
    </source>
</evidence>
<name>A0A5J6VIN5_9VIRU</name>
<accession>A0A5J6VIN5</accession>
<sequence length="281" mass="32870">MDEKRQQIRNINNMNITIEEKNRLIFNLMQPNIETRNTDFDLKKPRKVCSHYNKWLSPVDPDTSTVAGCRICKPHDRFKVKMMQCDDCMCIQKKASVCGNPICYSFNKPHKYYCRICSLWQNAPGDIYHCDKCGMCRIGRQEDYEHCDKCGLCVKDIQNHACISSAIDAKCSVCLDGLHDSRLPSTFMQCNHIIHALCFQKLLLGGEYRCPICKKSAIDMKEQWKIYDQITLHSPPEYNWMQAYTCNDCGKKSKKRFNLENLYRCECNSYNTQSTHREHLD</sequence>
<evidence type="ECO:0000313" key="4">
    <source>
        <dbReference type="EMBL" id="QFG73649.1"/>
    </source>
</evidence>
<reference evidence="4" key="1">
    <citation type="journal article" date="2019" name="Philos. Trans. R. Soc. Lond., B, Biol. Sci.">
        <title>Targeted metagenomic recovery of four divergent viruses reveals shared and distinctive characteristics of giant viruses of marine eukaryotes.</title>
        <authorList>
            <person name="Needham D.M."/>
            <person name="Poirier C."/>
            <person name="Hehenberger E."/>
            <person name="Jimenez V."/>
            <person name="Swalwell J.E."/>
            <person name="Santoro A.E."/>
            <person name="Worden A.Z."/>
        </authorList>
    </citation>
    <scope>NUCLEOTIDE SEQUENCE</scope>
    <source>
        <strain evidence="4">OPacV-662</strain>
    </source>
</reference>
<evidence type="ECO:0000259" key="2">
    <source>
        <dbReference type="PROSITE" id="PS50089"/>
    </source>
</evidence>
<feature type="domain" description="RING-type" evidence="2">
    <location>
        <begin position="171"/>
        <end position="214"/>
    </location>
</feature>
<dbReference type="PROSITE" id="PS50216">
    <property type="entry name" value="DHHC"/>
    <property type="match status" value="1"/>
</dbReference>
<feature type="domain" description="CTCHY-type" evidence="3">
    <location>
        <begin position="109"/>
        <end position="170"/>
    </location>
</feature>
<dbReference type="Pfam" id="PF14634">
    <property type="entry name" value="zf-RING_5"/>
    <property type="match status" value="1"/>
</dbReference>
<keyword evidence="1" id="KW-0862">Zinc</keyword>
<dbReference type="PANTHER" id="PTHR21319:SF53">
    <property type="entry name" value="RING FINGER AND CHY ZINC FINGER DOMAIN-CONTAINING PROTEIN 1"/>
    <property type="match status" value="1"/>
</dbReference>
<dbReference type="Gene3D" id="3.30.40.10">
    <property type="entry name" value="Zinc/RING finger domain, C3HC4 (zinc finger)"/>
    <property type="match status" value="1"/>
</dbReference>
<dbReference type="InterPro" id="IPR013083">
    <property type="entry name" value="Znf_RING/FYVE/PHD"/>
</dbReference>
<dbReference type="PANTHER" id="PTHR21319">
    <property type="entry name" value="RING FINGER AND CHY ZINC FINGER DOMAIN-CONTAINING PROTEIN 1"/>
    <property type="match status" value="1"/>
</dbReference>
<dbReference type="Pfam" id="PF14599">
    <property type="entry name" value="zinc_ribbon_6"/>
    <property type="match status" value="1"/>
</dbReference>
<organism evidence="4">
    <name type="scientific">Megaviridae environmental sample</name>
    <dbReference type="NCBI Taxonomy" id="1737588"/>
    <lineage>
        <taxon>Viruses</taxon>
        <taxon>Varidnaviria</taxon>
        <taxon>Bamfordvirae</taxon>
        <taxon>Nucleocytoviricota</taxon>
        <taxon>Megaviricetes</taxon>
        <taxon>Imitervirales</taxon>
        <taxon>Mimiviridae</taxon>
        <taxon>environmental samples</taxon>
    </lineage>
</organism>
<dbReference type="SUPFAM" id="SSF57850">
    <property type="entry name" value="RING/U-box"/>
    <property type="match status" value="1"/>
</dbReference>
<dbReference type="PROSITE" id="PS51270">
    <property type="entry name" value="ZF_CTCHY"/>
    <property type="match status" value="1"/>
</dbReference>
<dbReference type="InterPro" id="IPR001841">
    <property type="entry name" value="Znf_RING"/>
</dbReference>
<dbReference type="InterPro" id="IPR037275">
    <property type="entry name" value="Znf_CTCHY_sf"/>
</dbReference>
<dbReference type="InterPro" id="IPR039512">
    <property type="entry name" value="RCHY1_zinc-ribbon"/>
</dbReference>
<dbReference type="Gene3D" id="2.20.28.10">
    <property type="match status" value="1"/>
</dbReference>
<dbReference type="GO" id="GO:0016567">
    <property type="term" value="P:protein ubiquitination"/>
    <property type="evidence" value="ECO:0007669"/>
    <property type="project" value="TreeGrafter"/>
</dbReference>
<proteinExistence type="predicted"/>
<dbReference type="SUPFAM" id="SSF161245">
    <property type="entry name" value="Zinc hairpin stack"/>
    <property type="match status" value="1"/>
</dbReference>
<dbReference type="EMBL" id="MN448266">
    <property type="protein sequence ID" value="QFG73649.1"/>
    <property type="molecule type" value="Genomic_DNA"/>
</dbReference>
<evidence type="ECO:0000256" key="1">
    <source>
        <dbReference type="PROSITE-ProRule" id="PRU00175"/>
    </source>
</evidence>
<dbReference type="GO" id="GO:0006511">
    <property type="term" value="P:ubiquitin-dependent protein catabolic process"/>
    <property type="evidence" value="ECO:0007669"/>
    <property type="project" value="TreeGrafter"/>
</dbReference>
<keyword evidence="1" id="KW-0863">Zinc-finger</keyword>
<dbReference type="InterPro" id="IPR017921">
    <property type="entry name" value="Znf_CTCHY"/>
</dbReference>
<dbReference type="GO" id="GO:0061630">
    <property type="term" value="F:ubiquitin protein ligase activity"/>
    <property type="evidence" value="ECO:0007669"/>
    <property type="project" value="TreeGrafter"/>
</dbReference>
<dbReference type="GO" id="GO:0008270">
    <property type="term" value="F:zinc ion binding"/>
    <property type="evidence" value="ECO:0007669"/>
    <property type="project" value="UniProtKB-KW"/>
</dbReference>
<dbReference type="SMART" id="SM00184">
    <property type="entry name" value="RING"/>
    <property type="match status" value="1"/>
</dbReference>
<keyword evidence="1" id="KW-0479">Metal-binding</keyword>
<protein>
    <submittedName>
        <fullName evidence="4">Uncharacterized protein</fullName>
    </submittedName>
</protein>